<dbReference type="EMBL" id="OA883289">
    <property type="protein sequence ID" value="CAD7278506.1"/>
    <property type="molecule type" value="Genomic_DNA"/>
</dbReference>
<accession>A0A7R9BR65</accession>
<organism evidence="2">
    <name type="scientific">Notodromas monacha</name>
    <dbReference type="NCBI Taxonomy" id="399045"/>
    <lineage>
        <taxon>Eukaryota</taxon>
        <taxon>Metazoa</taxon>
        <taxon>Ecdysozoa</taxon>
        <taxon>Arthropoda</taxon>
        <taxon>Crustacea</taxon>
        <taxon>Oligostraca</taxon>
        <taxon>Ostracoda</taxon>
        <taxon>Podocopa</taxon>
        <taxon>Podocopida</taxon>
        <taxon>Cypridocopina</taxon>
        <taxon>Cypridoidea</taxon>
        <taxon>Cyprididae</taxon>
        <taxon>Notodromas</taxon>
    </lineage>
</organism>
<name>A0A7R9BR65_9CRUS</name>
<dbReference type="InterPro" id="IPR032675">
    <property type="entry name" value="LRR_dom_sf"/>
</dbReference>
<gene>
    <name evidence="2" type="ORF">NMOB1V02_LOCUS6206</name>
</gene>
<feature type="domain" description="F-box" evidence="1">
    <location>
        <begin position="32"/>
        <end position="78"/>
    </location>
</feature>
<evidence type="ECO:0000313" key="2">
    <source>
        <dbReference type="EMBL" id="CAD7278506.1"/>
    </source>
</evidence>
<protein>
    <recommendedName>
        <fullName evidence="1">F-box domain-containing protein</fullName>
    </recommendedName>
</protein>
<evidence type="ECO:0000259" key="1">
    <source>
        <dbReference type="PROSITE" id="PS50181"/>
    </source>
</evidence>
<proteinExistence type="predicted"/>
<dbReference type="SUPFAM" id="SSF52047">
    <property type="entry name" value="RNI-like"/>
    <property type="match status" value="1"/>
</dbReference>
<dbReference type="GO" id="GO:0019005">
    <property type="term" value="C:SCF ubiquitin ligase complex"/>
    <property type="evidence" value="ECO:0007669"/>
    <property type="project" value="TreeGrafter"/>
</dbReference>
<dbReference type="EMBL" id="CAJPEX010001252">
    <property type="protein sequence ID" value="CAG0918658.1"/>
    <property type="molecule type" value="Genomic_DNA"/>
</dbReference>
<dbReference type="InterPro" id="IPR001611">
    <property type="entry name" value="Leu-rich_rpt"/>
</dbReference>
<evidence type="ECO:0000313" key="3">
    <source>
        <dbReference type="Proteomes" id="UP000678499"/>
    </source>
</evidence>
<dbReference type="Pfam" id="PF13516">
    <property type="entry name" value="LRR_6"/>
    <property type="match status" value="1"/>
</dbReference>
<dbReference type="SUPFAM" id="SSF81383">
    <property type="entry name" value="F-box domain"/>
    <property type="match status" value="1"/>
</dbReference>
<dbReference type="PROSITE" id="PS50181">
    <property type="entry name" value="FBOX"/>
    <property type="match status" value="1"/>
</dbReference>
<dbReference type="PANTHER" id="PTHR13318">
    <property type="entry name" value="PARTNER OF PAIRED, ISOFORM B-RELATED"/>
    <property type="match status" value="1"/>
</dbReference>
<sequence>MKAFSPKLVTFLFENKCNDVVSGRLSPFVFRPESLDQLPSVALGRIFGFLPQPDLLSCARASPTLAQVAVSKGFWREIDASRFEPSALKTIVNGILPKVGRGVKRLAFRECEDLHSGLFAAVLAAAPNVEEVDFSFSPVGDECFEKLPGGSLCKLRVLQLTGCRGLTDYGLRLLAHHWNFKNRAFRKLQATDEGGLRELSLSGCDRVSTLDDLAAAKFAVRCLEYLDLSGCYALSGDSIDRFVKHCVMLRPENLFYCDGISDGPYADEANGCANLDDEKRFCCLSRTAEEF</sequence>
<dbReference type="OrthoDB" id="6370729at2759"/>
<dbReference type="Pfam" id="PF12937">
    <property type="entry name" value="F-box-like"/>
    <property type="match status" value="1"/>
</dbReference>
<dbReference type="Gene3D" id="3.80.10.10">
    <property type="entry name" value="Ribonuclease Inhibitor"/>
    <property type="match status" value="1"/>
</dbReference>
<dbReference type="InterPro" id="IPR001810">
    <property type="entry name" value="F-box_dom"/>
</dbReference>
<dbReference type="GO" id="GO:0031146">
    <property type="term" value="P:SCF-dependent proteasomal ubiquitin-dependent protein catabolic process"/>
    <property type="evidence" value="ECO:0007669"/>
    <property type="project" value="TreeGrafter"/>
</dbReference>
<dbReference type="AlphaFoldDB" id="A0A7R9BR65"/>
<dbReference type="Proteomes" id="UP000678499">
    <property type="component" value="Unassembled WGS sequence"/>
</dbReference>
<reference evidence="2" key="1">
    <citation type="submission" date="2020-11" db="EMBL/GenBank/DDBJ databases">
        <authorList>
            <person name="Tran Van P."/>
        </authorList>
    </citation>
    <scope>NUCLEOTIDE SEQUENCE</scope>
</reference>
<dbReference type="PANTHER" id="PTHR13318:SF121">
    <property type="entry name" value="RICH REPEAT PROTEIN, PUTATIVE-RELATED"/>
    <property type="match status" value="1"/>
</dbReference>
<dbReference type="InterPro" id="IPR036047">
    <property type="entry name" value="F-box-like_dom_sf"/>
</dbReference>
<keyword evidence="3" id="KW-1185">Reference proteome</keyword>